<sequence>MWTTVLAYIIGWYVCAISLSVYNKWMFDPINGLGIEYPVLLTAFHQTTLWVLSALYIVVHEKLNPASAQHRKSTVVQNHNNNWTFYIKYIIPTAVATAGDIGFSNASFKFVPLTVYTIIKSSSIAFVLLFSCLFKLEKFHWKLGVIVLVMFMGVVMMVYKPNNGNNDNDQTQALIIFGSILVLASSCLSGLRWVYTQLILKKTSSLTVTTDDEETNNPNPNDRNSIEKNENEKPHPIYTIHQLAPIMGITLILTSLIIERPLPGIFKSNLFKIEFNHNKDANLGSICRGIFLMILPGIDVFVLTFCEFGILQLTKVLTLSIAGIVKEVLTILTGMVFLHERISGAYNWIGMTIVLLDVVYYNHFRYKQKQENDYIKLSSEEPNNHMENSNSSRVTGDPYSAATDFTLQEFEMDALSITMSHTSDGPVENHSLRSIGDVGPNNK</sequence>
<feature type="transmembrane region" description="Helical" evidence="5">
    <location>
        <begin position="113"/>
        <end position="134"/>
    </location>
</feature>
<keyword evidence="3 5" id="KW-1133">Transmembrane helix</keyword>
<evidence type="ECO:0000313" key="8">
    <source>
        <dbReference type="Proteomes" id="UP000196158"/>
    </source>
</evidence>
<feature type="transmembrane region" description="Helical" evidence="5">
    <location>
        <begin position="345"/>
        <end position="362"/>
    </location>
</feature>
<feature type="transmembrane region" description="Helical" evidence="5">
    <location>
        <begin position="317"/>
        <end position="339"/>
    </location>
</feature>
<feature type="transmembrane region" description="Helical" evidence="5">
    <location>
        <begin position="171"/>
        <end position="195"/>
    </location>
</feature>
<dbReference type="GO" id="GO:0005789">
    <property type="term" value="C:endoplasmic reticulum membrane"/>
    <property type="evidence" value="ECO:0007669"/>
    <property type="project" value="UniProtKB-SubCell"/>
</dbReference>
<dbReference type="GO" id="GO:0000139">
    <property type="term" value="C:Golgi membrane"/>
    <property type="evidence" value="ECO:0007669"/>
    <property type="project" value="UniProtKB-SubCell"/>
</dbReference>
<protein>
    <recommendedName>
        <fullName evidence="5">GDP-mannose transporter</fullName>
        <shortName evidence="5">GMT</shortName>
    </recommendedName>
</protein>
<evidence type="ECO:0000313" key="7">
    <source>
        <dbReference type="EMBL" id="SMN17840.1"/>
    </source>
</evidence>
<evidence type="ECO:0000256" key="2">
    <source>
        <dbReference type="ARBA" id="ARBA00022692"/>
    </source>
</evidence>
<dbReference type="GO" id="GO:0030659">
    <property type="term" value="C:cytoplasmic vesicle membrane"/>
    <property type="evidence" value="ECO:0007669"/>
    <property type="project" value="UniProtKB-SubCell"/>
</dbReference>
<comment type="subcellular location">
    <subcellularLocation>
        <location evidence="5">Golgi apparatus membrane</location>
        <topology evidence="5">Multi-pass membrane protein</topology>
    </subcellularLocation>
    <subcellularLocation>
        <location evidence="5">Cytoplasmic vesicle membrane</location>
        <topology evidence="5">Multi-pass membrane protein</topology>
    </subcellularLocation>
    <subcellularLocation>
        <location evidence="5">Endoplasmic reticulum membrane</location>
        <topology evidence="5">Multi-pass membrane protein</topology>
    </subcellularLocation>
    <subcellularLocation>
        <location evidence="1">Membrane</location>
        <topology evidence="1">Multi-pass membrane protein</topology>
    </subcellularLocation>
</comment>
<evidence type="ECO:0000256" key="3">
    <source>
        <dbReference type="ARBA" id="ARBA00022989"/>
    </source>
</evidence>
<dbReference type="Proteomes" id="UP000196158">
    <property type="component" value="Unassembled WGS sequence"/>
</dbReference>
<proteinExistence type="inferred from homology"/>
<feature type="transmembrane region" description="Helical" evidence="5">
    <location>
        <begin position="6"/>
        <end position="25"/>
    </location>
</feature>
<keyword evidence="5" id="KW-0968">Cytoplasmic vesicle</keyword>
<keyword evidence="5 7" id="KW-0762">Sugar transport</keyword>
<accession>A0A1X7QXA7</accession>
<feature type="transmembrane region" description="Helical" evidence="5">
    <location>
        <begin position="141"/>
        <end position="159"/>
    </location>
</feature>
<keyword evidence="5" id="KW-0813">Transport</keyword>
<keyword evidence="8" id="KW-1185">Reference proteome</keyword>
<dbReference type="EMBL" id="FXLY01000002">
    <property type="protein sequence ID" value="SMN17840.1"/>
    <property type="molecule type" value="Genomic_DNA"/>
</dbReference>
<dbReference type="OrthoDB" id="18894at2759"/>
<evidence type="ECO:0000256" key="6">
    <source>
        <dbReference type="SAM" id="MobiDB-lite"/>
    </source>
</evidence>
<reference evidence="7 8" key="1">
    <citation type="submission" date="2017-04" db="EMBL/GenBank/DDBJ databases">
        <authorList>
            <person name="Afonso C.L."/>
            <person name="Miller P.J."/>
            <person name="Scott M.A."/>
            <person name="Spackman E."/>
            <person name="Goraichik I."/>
            <person name="Dimitrov K.M."/>
            <person name="Suarez D.L."/>
            <person name="Swayne D.E."/>
        </authorList>
    </citation>
    <scope>NUCLEOTIDE SEQUENCE [LARGE SCALE GENOMIC DNA]</scope>
</reference>
<feature type="transmembrane region" description="Helical" evidence="5">
    <location>
        <begin position="290"/>
        <end position="310"/>
    </location>
</feature>
<feature type="transmembrane region" description="Helical" evidence="5">
    <location>
        <begin position="37"/>
        <end position="59"/>
    </location>
</feature>
<dbReference type="AlphaFoldDB" id="A0A1X7QXA7"/>
<dbReference type="InterPro" id="IPR050186">
    <property type="entry name" value="TPT_transporter"/>
</dbReference>
<dbReference type="PANTHER" id="PTHR11132">
    <property type="entry name" value="SOLUTE CARRIER FAMILY 35"/>
    <property type="match status" value="1"/>
</dbReference>
<comment type="function">
    <text evidence="5">Involved in the import of GDP-mannose from the cytoplasm into the Golgi lumen.</text>
</comment>
<keyword evidence="5" id="KW-0333">Golgi apparatus</keyword>
<name>A0A1X7QXA7_9SACH</name>
<gene>
    <name evidence="7" type="ORF">KASA_0Q02057G</name>
</gene>
<keyword evidence="2 5" id="KW-0812">Transmembrane</keyword>
<feature type="region of interest" description="Disordered" evidence="6">
    <location>
        <begin position="209"/>
        <end position="231"/>
    </location>
</feature>
<comment type="subunit">
    <text evidence="5">Homooligomer.</text>
</comment>
<feature type="transmembrane region" description="Helical" evidence="5">
    <location>
        <begin position="237"/>
        <end position="258"/>
    </location>
</feature>
<dbReference type="STRING" id="1789683.A0A1X7QXA7"/>
<organism evidence="7 8">
    <name type="scientific">Maudiozyma saulgeensis</name>
    <dbReference type="NCBI Taxonomy" id="1789683"/>
    <lineage>
        <taxon>Eukaryota</taxon>
        <taxon>Fungi</taxon>
        <taxon>Dikarya</taxon>
        <taxon>Ascomycota</taxon>
        <taxon>Saccharomycotina</taxon>
        <taxon>Saccharomycetes</taxon>
        <taxon>Saccharomycetales</taxon>
        <taxon>Saccharomycetaceae</taxon>
        <taxon>Maudiozyma</taxon>
    </lineage>
</organism>
<keyword evidence="4 5" id="KW-0472">Membrane</keyword>
<evidence type="ECO:0000256" key="5">
    <source>
        <dbReference type="RuleBase" id="RU367097"/>
    </source>
</evidence>
<comment type="similarity">
    <text evidence="5">Belongs to the TPT transporter family. SLC35D subfamily.</text>
</comment>
<keyword evidence="5" id="KW-0256">Endoplasmic reticulum</keyword>
<feature type="region of interest" description="Disordered" evidence="6">
    <location>
        <begin position="421"/>
        <end position="443"/>
    </location>
</feature>
<evidence type="ECO:0000256" key="1">
    <source>
        <dbReference type="ARBA" id="ARBA00004141"/>
    </source>
</evidence>
<evidence type="ECO:0000256" key="4">
    <source>
        <dbReference type="ARBA" id="ARBA00023136"/>
    </source>
</evidence>